<keyword evidence="2" id="KW-0677">Repeat</keyword>
<name>A0AAV5VNB2_9BILA</name>
<evidence type="ECO:0000256" key="2">
    <source>
        <dbReference type="ARBA" id="ARBA00022737"/>
    </source>
</evidence>
<feature type="compositionally biased region" description="Acidic residues" evidence="5">
    <location>
        <begin position="617"/>
        <end position="626"/>
    </location>
</feature>
<feature type="compositionally biased region" description="Basic residues" evidence="5">
    <location>
        <begin position="497"/>
        <end position="510"/>
    </location>
</feature>
<proteinExistence type="predicted"/>
<organism evidence="7 8">
    <name type="scientific">Pristionchus fissidentatus</name>
    <dbReference type="NCBI Taxonomy" id="1538716"/>
    <lineage>
        <taxon>Eukaryota</taxon>
        <taxon>Metazoa</taxon>
        <taxon>Ecdysozoa</taxon>
        <taxon>Nematoda</taxon>
        <taxon>Chromadorea</taxon>
        <taxon>Rhabditida</taxon>
        <taxon>Rhabditina</taxon>
        <taxon>Diplogasteromorpha</taxon>
        <taxon>Diplogasteroidea</taxon>
        <taxon>Neodiplogasteridae</taxon>
        <taxon>Pristionchus</taxon>
    </lineage>
</organism>
<dbReference type="Gene3D" id="3.30.160.60">
    <property type="entry name" value="Classic Zinc Finger"/>
    <property type="match status" value="1"/>
</dbReference>
<dbReference type="PROSITE" id="PS00028">
    <property type="entry name" value="ZINC_FINGER_C2H2_1"/>
    <property type="match status" value="1"/>
</dbReference>
<feature type="compositionally biased region" description="Basic and acidic residues" evidence="5">
    <location>
        <begin position="570"/>
        <end position="582"/>
    </location>
</feature>
<evidence type="ECO:0000256" key="3">
    <source>
        <dbReference type="ARBA" id="ARBA00022771"/>
    </source>
</evidence>
<keyword evidence="1" id="KW-0479">Metal-binding</keyword>
<keyword evidence="8" id="KW-1185">Reference proteome</keyword>
<evidence type="ECO:0000313" key="8">
    <source>
        <dbReference type="Proteomes" id="UP001432322"/>
    </source>
</evidence>
<dbReference type="SMART" id="SM00355">
    <property type="entry name" value="ZnF_C2H2"/>
    <property type="match status" value="5"/>
</dbReference>
<feature type="compositionally biased region" description="Basic and acidic residues" evidence="5">
    <location>
        <begin position="511"/>
        <end position="523"/>
    </location>
</feature>
<dbReference type="GO" id="GO:0008270">
    <property type="term" value="F:zinc ion binding"/>
    <property type="evidence" value="ECO:0007669"/>
    <property type="project" value="UniProtKB-KW"/>
</dbReference>
<evidence type="ECO:0000256" key="1">
    <source>
        <dbReference type="ARBA" id="ARBA00022723"/>
    </source>
</evidence>
<gene>
    <name evidence="7" type="ORF">PFISCL1PPCAC_10824</name>
</gene>
<feature type="non-terminal residue" evidence="7">
    <location>
        <position position="662"/>
    </location>
</feature>
<feature type="compositionally biased region" description="Low complexity" evidence="5">
    <location>
        <begin position="123"/>
        <end position="134"/>
    </location>
</feature>
<dbReference type="PANTHER" id="PTHR24408:SF58">
    <property type="entry name" value="TRANSCRIPTION FACTOR (TFIIIA), PUTATIVE (AFU_ORTHOLOGUE AFUA_1G05150)-RELATED"/>
    <property type="match status" value="1"/>
</dbReference>
<sequence>YSSRMTPVETGDGESSFKQECKESTLQKMRTMCQLSEAMGTEGGIQLASLVPIANIITAIVNKDRREFNHACSEIRAHIQQKNHAVSLQNLASIAEINFLEGFDTFISYIYQGNCPREEEQLNTQSSNTSIQNSPIKSPPKRRAPKRSQEGAHNELALAVVPVKRLAAGRQSQAPAERTFMTPKKTQEESMAVRKSARRLIEDLIKFSCVFTGCTEEFKFVKDLAVHAERCTHKAGRVLNFRCSVCKRTFKTDKSIKGHMGSWQNTKCTNGSIEIEAVREEPMDNSTPMNVTVVEKEKKTTPVLKMERKSEEPNENIVKCNAKGCKYSSALIDSVYMHVRNVHSDCNQLFKCLECGETRASGKAIQNHLKWSCLNAKIELNVFEKEDGNTEPKATHVMDSPTTSSLTALRSCPAKGCGFVSTAARFIPIHFNQYHSPSTLSYRCSTCKMTTPVVQAIIAHAKMCANSRPVPLVNGQPIKKGPSTRSSLIAASTSRVVNKRGRPSLTRKTKKDGGVKKGMRREEEGGDGGMPVLELIDASNEDDVNPAVRDGETREEAKEEDVDVEGIEMNNKETEGEKKDEEVVSLLNDASVPQIGVSSARISPSGSHSELLNVYSDSEDSNVSEEEEKRKGMVEEDEDGDDEIEEEESDDEDEEEHIVVDM</sequence>
<dbReference type="InterPro" id="IPR013087">
    <property type="entry name" value="Znf_C2H2_type"/>
</dbReference>
<feature type="compositionally biased region" description="Polar residues" evidence="5">
    <location>
        <begin position="596"/>
        <end position="610"/>
    </location>
</feature>
<accession>A0AAV5VNB2</accession>
<reference evidence="7" key="1">
    <citation type="submission" date="2023-10" db="EMBL/GenBank/DDBJ databases">
        <title>Genome assembly of Pristionchus species.</title>
        <authorList>
            <person name="Yoshida K."/>
            <person name="Sommer R.J."/>
        </authorList>
    </citation>
    <scope>NUCLEOTIDE SEQUENCE</scope>
    <source>
        <strain evidence="7">RS5133</strain>
    </source>
</reference>
<dbReference type="GO" id="GO:0000981">
    <property type="term" value="F:DNA-binding transcription factor activity, RNA polymerase II-specific"/>
    <property type="evidence" value="ECO:0007669"/>
    <property type="project" value="TreeGrafter"/>
</dbReference>
<feature type="non-terminal residue" evidence="7">
    <location>
        <position position="1"/>
    </location>
</feature>
<dbReference type="GO" id="GO:0005634">
    <property type="term" value="C:nucleus"/>
    <property type="evidence" value="ECO:0007669"/>
    <property type="project" value="TreeGrafter"/>
</dbReference>
<dbReference type="PANTHER" id="PTHR24408">
    <property type="entry name" value="ZINC FINGER PROTEIN"/>
    <property type="match status" value="1"/>
</dbReference>
<dbReference type="Proteomes" id="UP001432322">
    <property type="component" value="Unassembled WGS sequence"/>
</dbReference>
<feature type="region of interest" description="Disordered" evidence="5">
    <location>
        <begin position="495"/>
        <end position="662"/>
    </location>
</feature>
<evidence type="ECO:0000313" key="7">
    <source>
        <dbReference type="EMBL" id="GMT19527.1"/>
    </source>
</evidence>
<evidence type="ECO:0000256" key="4">
    <source>
        <dbReference type="ARBA" id="ARBA00022833"/>
    </source>
</evidence>
<comment type="caution">
    <text evidence="7">The sequence shown here is derived from an EMBL/GenBank/DDBJ whole genome shotgun (WGS) entry which is preliminary data.</text>
</comment>
<dbReference type="GO" id="GO:0043565">
    <property type="term" value="F:sequence-specific DNA binding"/>
    <property type="evidence" value="ECO:0007669"/>
    <property type="project" value="TreeGrafter"/>
</dbReference>
<keyword evidence="4" id="KW-0862">Zinc</keyword>
<evidence type="ECO:0000259" key="6">
    <source>
        <dbReference type="PROSITE" id="PS00028"/>
    </source>
</evidence>
<feature type="compositionally biased region" description="Acidic residues" evidence="5">
    <location>
        <begin position="635"/>
        <end position="656"/>
    </location>
</feature>
<keyword evidence="3" id="KW-0863">Zinc-finger</keyword>
<feature type="region of interest" description="Disordered" evidence="5">
    <location>
        <begin position="120"/>
        <end position="151"/>
    </location>
</feature>
<dbReference type="AlphaFoldDB" id="A0AAV5VNB2"/>
<evidence type="ECO:0000256" key="5">
    <source>
        <dbReference type="SAM" id="MobiDB-lite"/>
    </source>
</evidence>
<protein>
    <recommendedName>
        <fullName evidence="6">C2H2-type domain-containing protein</fullName>
    </recommendedName>
</protein>
<feature type="domain" description="C2H2-type" evidence="6">
    <location>
        <begin position="209"/>
        <end position="233"/>
    </location>
</feature>
<dbReference type="EMBL" id="BTSY01000003">
    <property type="protein sequence ID" value="GMT19527.1"/>
    <property type="molecule type" value="Genomic_DNA"/>
</dbReference>